<feature type="signal peptide" evidence="1">
    <location>
        <begin position="1"/>
        <end position="23"/>
    </location>
</feature>
<gene>
    <name evidence="3" type="primary">PsN314</name>
</gene>
<dbReference type="GO" id="GO:0046872">
    <property type="term" value="F:metal ion binding"/>
    <property type="evidence" value="ECO:0007669"/>
    <property type="project" value="InterPro"/>
</dbReference>
<reference evidence="3" key="2">
    <citation type="journal article" date="2002" name="Mol. Plant Microbe Interact.">
        <title>Expression of genes encoding late nodulins characterized by a putative signal peptide and conserved cysteine residues is reduced in ineffective pea nodules.</title>
        <authorList>
            <person name="Kato T."/>
            <person name="Kawashima K."/>
            <person name="Miwa M."/>
            <person name="Mimura Y."/>
            <person name="Tamaoki M."/>
            <person name="Kouchi H."/>
            <person name="Suganuma N."/>
        </authorList>
    </citation>
    <scope>NUCLEOTIDE SEQUENCE</scope>
    <source>
        <strain evidence="3">Sparkle</strain>
        <tissue evidence="3">Nodule</tissue>
    </source>
</reference>
<dbReference type="EMBL" id="AB059551">
    <property type="protein sequence ID" value="BAB40944.1"/>
    <property type="molecule type" value="mRNA"/>
</dbReference>
<dbReference type="AlphaFoldDB" id="Q9AVA2"/>
<evidence type="ECO:0000256" key="1">
    <source>
        <dbReference type="SAM" id="SignalP"/>
    </source>
</evidence>
<keyword evidence="1" id="KW-0732">Signal</keyword>
<name>Q9AVA2_PEA</name>
<sequence length="56" mass="6518">MAQIQVFVYTCIILLSTLLVAYSEPIPCETDKDCPWEIFPLVMKCINKFCEYKIVL</sequence>
<dbReference type="Pfam" id="PF07127">
    <property type="entry name" value="Nodulin_late"/>
    <property type="match status" value="1"/>
</dbReference>
<protein>
    <submittedName>
        <fullName evidence="3">Nodule-specific protein</fullName>
    </submittedName>
</protein>
<accession>Q9AVA2</accession>
<reference evidence="3" key="1">
    <citation type="journal article" date="1995" name="Plant Mol. Biol.">
        <title>Expression of nodulin genes in plant-determined ineffective nodules of pea.</title>
        <authorList>
            <person name="Suganuma N."/>
            <person name="Tamaoki M."/>
            <person name="Kouchi H."/>
        </authorList>
    </citation>
    <scope>NUCLEOTIDE SEQUENCE</scope>
    <source>
        <strain evidence="3">Sparkle</strain>
        <tissue evidence="3">Nodule</tissue>
    </source>
</reference>
<evidence type="ECO:0000313" key="3">
    <source>
        <dbReference type="EMBL" id="BAB40944.1"/>
    </source>
</evidence>
<evidence type="ECO:0000259" key="2">
    <source>
        <dbReference type="Pfam" id="PF07127"/>
    </source>
</evidence>
<proteinExistence type="evidence at transcript level"/>
<feature type="domain" description="Late nodulin" evidence="2">
    <location>
        <begin position="1"/>
        <end position="51"/>
    </location>
</feature>
<organism evidence="3">
    <name type="scientific">Pisum sativum</name>
    <name type="common">Garden pea</name>
    <name type="synonym">Lathyrus oleraceus</name>
    <dbReference type="NCBI Taxonomy" id="3888"/>
    <lineage>
        <taxon>Eukaryota</taxon>
        <taxon>Viridiplantae</taxon>
        <taxon>Streptophyta</taxon>
        <taxon>Embryophyta</taxon>
        <taxon>Tracheophyta</taxon>
        <taxon>Spermatophyta</taxon>
        <taxon>Magnoliopsida</taxon>
        <taxon>eudicotyledons</taxon>
        <taxon>Gunneridae</taxon>
        <taxon>Pentapetalae</taxon>
        <taxon>rosids</taxon>
        <taxon>fabids</taxon>
        <taxon>Fabales</taxon>
        <taxon>Fabaceae</taxon>
        <taxon>Papilionoideae</taxon>
        <taxon>50 kb inversion clade</taxon>
        <taxon>NPAAA clade</taxon>
        <taxon>Hologalegina</taxon>
        <taxon>IRL clade</taxon>
        <taxon>Fabeae</taxon>
        <taxon>Lathyrus</taxon>
    </lineage>
</organism>
<feature type="chain" id="PRO_5004323229" evidence="1">
    <location>
        <begin position="24"/>
        <end position="56"/>
    </location>
</feature>
<dbReference type="InterPro" id="IPR009810">
    <property type="entry name" value="Nodulin_late_dom"/>
</dbReference>